<protein>
    <submittedName>
        <fullName evidence="2">Uncharacterized protein</fullName>
    </submittedName>
</protein>
<evidence type="ECO:0000313" key="2">
    <source>
        <dbReference type="EMBL" id="MDR4306945.1"/>
    </source>
</evidence>
<sequence>MTSSRRSPGGGRPRRSIAGVVLAVLLAPPSLAEETGGCGKFKWPIEADKALLATAERVPSGTQLDVSGPKGVRVELVDADKAGFEVQPEKPYPPGAPAGVLRFEVRAGVYQITTTDRLWFDVVQDGKLAEGAEFSGVLDCDGARKSVRFRLKDGPALLQLSGSPARTTAVAISRMP</sequence>
<proteinExistence type="predicted"/>
<reference evidence="2" key="1">
    <citation type="submission" date="2020-10" db="EMBL/GenBank/DDBJ databases">
        <authorList>
            <person name="Abbas A."/>
            <person name="Razzaq R."/>
            <person name="Waqas M."/>
            <person name="Abbas N."/>
            <person name="Nielsen T.K."/>
            <person name="Hansen L.H."/>
            <person name="Hussain S."/>
            <person name="Shahid M."/>
        </authorList>
    </citation>
    <scope>NUCLEOTIDE SEQUENCE</scope>
    <source>
        <strain evidence="2">S14</strain>
    </source>
</reference>
<keyword evidence="3" id="KW-1185">Reference proteome</keyword>
<feature type="signal peptide" evidence="1">
    <location>
        <begin position="1"/>
        <end position="32"/>
    </location>
</feature>
<name>A0ABU1DFQ4_9HYPH</name>
<evidence type="ECO:0000256" key="1">
    <source>
        <dbReference type="SAM" id="SignalP"/>
    </source>
</evidence>
<gene>
    <name evidence="2" type="ORF">IHQ68_09975</name>
</gene>
<keyword evidence="1" id="KW-0732">Signal</keyword>
<dbReference type="Proteomes" id="UP001181622">
    <property type="component" value="Unassembled WGS sequence"/>
</dbReference>
<feature type="chain" id="PRO_5045095471" evidence="1">
    <location>
        <begin position="33"/>
        <end position="176"/>
    </location>
</feature>
<comment type="caution">
    <text evidence="2">The sequence shown here is derived from an EMBL/GenBank/DDBJ whole genome shotgun (WGS) entry which is preliminary data.</text>
</comment>
<organism evidence="2 3">
    <name type="scientific">Chelatococcus sambhunathii</name>
    <dbReference type="NCBI Taxonomy" id="363953"/>
    <lineage>
        <taxon>Bacteria</taxon>
        <taxon>Pseudomonadati</taxon>
        <taxon>Pseudomonadota</taxon>
        <taxon>Alphaproteobacteria</taxon>
        <taxon>Hyphomicrobiales</taxon>
        <taxon>Chelatococcaceae</taxon>
        <taxon>Chelatococcus</taxon>
    </lineage>
</organism>
<dbReference type="EMBL" id="JADBEO010000017">
    <property type="protein sequence ID" value="MDR4306945.1"/>
    <property type="molecule type" value="Genomic_DNA"/>
</dbReference>
<evidence type="ECO:0000313" key="3">
    <source>
        <dbReference type="Proteomes" id="UP001181622"/>
    </source>
</evidence>
<accession>A0ABU1DFQ4</accession>
<dbReference type="RefSeq" id="WP_309391311.1">
    <property type="nucleotide sequence ID" value="NZ_JADBEO010000017.1"/>
</dbReference>